<evidence type="ECO:0000256" key="9">
    <source>
        <dbReference type="SAM" id="Phobius"/>
    </source>
</evidence>
<dbReference type="PANTHER" id="PTHR33908:SF3">
    <property type="entry name" value="UNDECAPRENYL PHOSPHATE-ALPHA-4-AMINO-4-DEOXY-L-ARABINOSE ARABINOSYL TRANSFERASE"/>
    <property type="match status" value="1"/>
</dbReference>
<proteinExistence type="predicted"/>
<dbReference type="GO" id="GO:0016763">
    <property type="term" value="F:pentosyltransferase activity"/>
    <property type="evidence" value="ECO:0007669"/>
    <property type="project" value="TreeGrafter"/>
</dbReference>
<feature type="transmembrane region" description="Helical" evidence="9">
    <location>
        <begin position="337"/>
        <end position="356"/>
    </location>
</feature>
<gene>
    <name evidence="11" type="ORF">GCM10007276_22920</name>
</gene>
<feature type="transmembrane region" description="Helical" evidence="9">
    <location>
        <begin position="309"/>
        <end position="330"/>
    </location>
</feature>
<dbReference type="GO" id="GO:0010041">
    <property type="term" value="P:response to iron(III) ion"/>
    <property type="evidence" value="ECO:0007669"/>
    <property type="project" value="TreeGrafter"/>
</dbReference>
<keyword evidence="2" id="KW-1003">Cell membrane</keyword>
<dbReference type="InterPro" id="IPR038731">
    <property type="entry name" value="RgtA/B/C-like"/>
</dbReference>
<feature type="transmembrane region" description="Helical" evidence="9">
    <location>
        <begin position="391"/>
        <end position="414"/>
    </location>
</feature>
<protein>
    <submittedName>
        <fullName evidence="11">Glycosyl transferase</fullName>
    </submittedName>
</protein>
<feature type="transmembrane region" description="Helical" evidence="9">
    <location>
        <begin position="126"/>
        <end position="148"/>
    </location>
</feature>
<evidence type="ECO:0000313" key="12">
    <source>
        <dbReference type="Proteomes" id="UP000602745"/>
    </source>
</evidence>
<dbReference type="RefSeq" id="WP_188409857.1">
    <property type="nucleotide sequence ID" value="NZ_BMCP01000002.1"/>
</dbReference>
<organism evidence="11 12">
    <name type="scientific">Agaricicola taiwanensis</name>
    <dbReference type="NCBI Taxonomy" id="591372"/>
    <lineage>
        <taxon>Bacteria</taxon>
        <taxon>Pseudomonadati</taxon>
        <taxon>Pseudomonadota</taxon>
        <taxon>Alphaproteobacteria</taxon>
        <taxon>Rhodobacterales</taxon>
        <taxon>Paracoccaceae</taxon>
        <taxon>Agaricicola</taxon>
    </lineage>
</organism>
<dbReference type="EMBL" id="BMCP01000002">
    <property type="protein sequence ID" value="GGE45164.1"/>
    <property type="molecule type" value="Genomic_DNA"/>
</dbReference>
<evidence type="ECO:0000256" key="5">
    <source>
        <dbReference type="ARBA" id="ARBA00022692"/>
    </source>
</evidence>
<feature type="transmembrane region" description="Helical" evidence="9">
    <location>
        <begin position="211"/>
        <end position="242"/>
    </location>
</feature>
<dbReference type="GO" id="GO:0009103">
    <property type="term" value="P:lipopolysaccharide biosynthetic process"/>
    <property type="evidence" value="ECO:0007669"/>
    <property type="project" value="TreeGrafter"/>
</dbReference>
<comment type="caution">
    <text evidence="11">The sequence shown here is derived from an EMBL/GenBank/DDBJ whole genome shotgun (WGS) entry which is preliminary data.</text>
</comment>
<dbReference type="InterPro" id="IPR050297">
    <property type="entry name" value="LipidA_mod_glycosyltrf_83"/>
</dbReference>
<evidence type="ECO:0000256" key="4">
    <source>
        <dbReference type="ARBA" id="ARBA00022679"/>
    </source>
</evidence>
<reference evidence="11" key="2">
    <citation type="submission" date="2020-09" db="EMBL/GenBank/DDBJ databases">
        <authorList>
            <person name="Sun Q."/>
            <person name="Sedlacek I."/>
        </authorList>
    </citation>
    <scope>NUCLEOTIDE SEQUENCE</scope>
    <source>
        <strain evidence="11">CCM 7684</strain>
    </source>
</reference>
<evidence type="ECO:0000256" key="2">
    <source>
        <dbReference type="ARBA" id="ARBA00022475"/>
    </source>
</evidence>
<evidence type="ECO:0000259" key="10">
    <source>
        <dbReference type="Pfam" id="PF13231"/>
    </source>
</evidence>
<evidence type="ECO:0000256" key="7">
    <source>
        <dbReference type="ARBA" id="ARBA00023136"/>
    </source>
</evidence>
<feature type="region of interest" description="Disordered" evidence="8">
    <location>
        <begin position="1"/>
        <end position="26"/>
    </location>
</feature>
<dbReference type="GO" id="GO:0005886">
    <property type="term" value="C:plasma membrane"/>
    <property type="evidence" value="ECO:0007669"/>
    <property type="project" value="UniProtKB-SubCell"/>
</dbReference>
<feature type="transmembrane region" description="Helical" evidence="9">
    <location>
        <begin position="450"/>
        <end position="469"/>
    </location>
</feature>
<dbReference type="AlphaFoldDB" id="A0A8J2YIJ1"/>
<feature type="transmembrane region" description="Helical" evidence="9">
    <location>
        <begin position="154"/>
        <end position="173"/>
    </location>
</feature>
<feature type="domain" description="Glycosyltransferase RgtA/B/C/D-like" evidence="10">
    <location>
        <begin position="98"/>
        <end position="269"/>
    </location>
</feature>
<accession>A0A8J2YIJ1</accession>
<evidence type="ECO:0000313" key="11">
    <source>
        <dbReference type="EMBL" id="GGE45164.1"/>
    </source>
</evidence>
<dbReference type="Pfam" id="PF13231">
    <property type="entry name" value="PMT_2"/>
    <property type="match status" value="1"/>
</dbReference>
<keyword evidence="5 9" id="KW-0812">Transmembrane</keyword>
<feature type="transmembrane region" description="Helical" evidence="9">
    <location>
        <begin position="426"/>
        <end position="443"/>
    </location>
</feature>
<evidence type="ECO:0000256" key="3">
    <source>
        <dbReference type="ARBA" id="ARBA00022676"/>
    </source>
</evidence>
<dbReference type="Proteomes" id="UP000602745">
    <property type="component" value="Unassembled WGS sequence"/>
</dbReference>
<keyword evidence="12" id="KW-1185">Reference proteome</keyword>
<keyword evidence="3" id="KW-0328">Glycosyltransferase</keyword>
<feature type="transmembrane region" description="Helical" evidence="9">
    <location>
        <begin position="362"/>
        <end position="379"/>
    </location>
</feature>
<keyword evidence="6 9" id="KW-1133">Transmembrane helix</keyword>
<feature type="transmembrane region" description="Helical" evidence="9">
    <location>
        <begin position="254"/>
        <end position="274"/>
    </location>
</feature>
<feature type="transmembrane region" description="Helical" evidence="9">
    <location>
        <begin position="41"/>
        <end position="62"/>
    </location>
</feature>
<keyword evidence="4 11" id="KW-0808">Transferase</keyword>
<keyword evidence="7 9" id="KW-0472">Membrane</keyword>
<reference evidence="11" key="1">
    <citation type="journal article" date="2014" name="Int. J. Syst. Evol. Microbiol.">
        <title>Complete genome sequence of Corynebacterium casei LMG S-19264T (=DSM 44701T), isolated from a smear-ripened cheese.</title>
        <authorList>
            <consortium name="US DOE Joint Genome Institute (JGI-PGF)"/>
            <person name="Walter F."/>
            <person name="Albersmeier A."/>
            <person name="Kalinowski J."/>
            <person name="Ruckert C."/>
        </authorList>
    </citation>
    <scope>NUCLEOTIDE SEQUENCE</scope>
    <source>
        <strain evidence="11">CCM 7684</strain>
    </source>
</reference>
<evidence type="ECO:0000256" key="6">
    <source>
        <dbReference type="ARBA" id="ARBA00022989"/>
    </source>
</evidence>
<sequence length="582" mass="62078">MSMATQNDIAAAAGQEEGAHPSPTVASTAEDALNQAVRKPFLKSALLILLVLAACLPGLLTVPPIDRDEARFAQATKQMVETRDFIDIRFQDEARHKKPVGIYWLQTAAVSIGEAMGVDDARRQIWLYRLPSQLGAILAVVALAWAGVPLVGRRAAFIGAAGLALTILMGVEARLAKTDAMLLGLIILSQGVLARAYVASHGGRLSLSTSILFWLALGLGILIKGPMAPFVVGMTALFAAIFRKEGRWLLALRPILGLLLALAVAAPWFIAIALQSKGAFFEESVGQDFIGKLLQGQESHGAPPGVYTLIAWGTLWPVSPFLLLALPTLWAWRRERAMLFLIAWAVPAWLVLELIPTKLPHYMLPLVPALMLATGRWLVDGPPKLNRALLWPAVALLLLGSVGVPLAAIAAGYAFDGIPSFGQEPFAVLTAGLGVWAAMALWNGHRLTSFVRIGVASLTLYAGVYGFAFPELRALWVSSRLAAAAEAVPCGDPVLATTGFREPSLVFLTRTDLEMTDGAGAARFLAAGGCRVAFVESREEGAFDAARGGLTPAPRLLTRVKGINLNGGRQLDIAVYTTAEKQ</sequence>
<comment type="subcellular location">
    <subcellularLocation>
        <location evidence="1">Cell membrane</location>
        <topology evidence="1">Multi-pass membrane protein</topology>
    </subcellularLocation>
</comment>
<dbReference type="PANTHER" id="PTHR33908">
    <property type="entry name" value="MANNOSYLTRANSFERASE YKCB-RELATED"/>
    <property type="match status" value="1"/>
</dbReference>
<evidence type="ECO:0000256" key="1">
    <source>
        <dbReference type="ARBA" id="ARBA00004651"/>
    </source>
</evidence>
<evidence type="ECO:0000256" key="8">
    <source>
        <dbReference type="SAM" id="MobiDB-lite"/>
    </source>
</evidence>
<name>A0A8J2YIJ1_9RHOB</name>
<feature type="transmembrane region" description="Helical" evidence="9">
    <location>
        <begin position="180"/>
        <end position="199"/>
    </location>
</feature>